<organism evidence="4 5">
    <name type="scientific">Paenibacillus odorifer</name>
    <dbReference type="NCBI Taxonomy" id="189426"/>
    <lineage>
        <taxon>Bacteria</taxon>
        <taxon>Bacillati</taxon>
        <taxon>Bacillota</taxon>
        <taxon>Bacilli</taxon>
        <taxon>Bacillales</taxon>
        <taxon>Paenibacillaceae</taxon>
        <taxon>Paenibacillus</taxon>
    </lineage>
</organism>
<dbReference type="InterPro" id="IPR050624">
    <property type="entry name" value="HTH-type_Tx_Regulator"/>
</dbReference>
<gene>
    <name evidence="4" type="ORF">BSO21_31720</name>
</gene>
<reference evidence="4 5" key="1">
    <citation type="submission" date="2016-11" db="EMBL/GenBank/DDBJ databases">
        <title>Paenibacillus species isolates.</title>
        <authorList>
            <person name="Beno S.M."/>
        </authorList>
    </citation>
    <scope>NUCLEOTIDE SEQUENCE [LARGE SCALE GENOMIC DNA]</scope>
    <source>
        <strain evidence="4 5">FSL H7-0433</strain>
    </source>
</reference>
<dbReference type="PANTHER" id="PTHR43479:SF23">
    <property type="entry name" value="HTH TETR-TYPE DOMAIN-CONTAINING PROTEIN"/>
    <property type="match status" value="1"/>
</dbReference>
<dbReference type="InterPro" id="IPR039532">
    <property type="entry name" value="TetR_C_Firmicutes"/>
</dbReference>
<dbReference type="Pfam" id="PF14278">
    <property type="entry name" value="TetR_C_8"/>
    <property type="match status" value="1"/>
</dbReference>
<protein>
    <submittedName>
        <fullName evidence="4">TetR family transcriptional regulator</fullName>
    </submittedName>
</protein>
<dbReference type="RefSeq" id="WP_076220730.1">
    <property type="nucleotide sequence ID" value="NZ_MPTK01000003.1"/>
</dbReference>
<dbReference type="Pfam" id="PF00440">
    <property type="entry name" value="TetR_N"/>
    <property type="match status" value="1"/>
</dbReference>
<dbReference type="EMBL" id="MPVP01000479">
    <property type="protein sequence ID" value="OMD05021.1"/>
    <property type="molecule type" value="Genomic_DNA"/>
</dbReference>
<sequence>MSKMDRRSLKSQEAIKKAVIELMSEKNFDDITIQDIADRANVNRRTIYLHYLDKFDLLDKLIEEHIKELKRICELESDMDTLDGNVSWFAYFERNYSFFSALLASKGAPFFRCRFLEFVTDDIKNGWDMTEGKKRGINEDIIIQFISPAYVGIVEWWFTNGMPYPPEVMGKQVGMLLESNLS</sequence>
<keyword evidence="1 2" id="KW-0238">DNA-binding</keyword>
<dbReference type="SUPFAM" id="SSF46689">
    <property type="entry name" value="Homeodomain-like"/>
    <property type="match status" value="1"/>
</dbReference>
<keyword evidence="5" id="KW-1185">Reference proteome</keyword>
<evidence type="ECO:0000256" key="2">
    <source>
        <dbReference type="PROSITE-ProRule" id="PRU00335"/>
    </source>
</evidence>
<dbReference type="PROSITE" id="PS50977">
    <property type="entry name" value="HTH_TETR_2"/>
    <property type="match status" value="1"/>
</dbReference>
<evidence type="ECO:0000256" key="1">
    <source>
        <dbReference type="ARBA" id="ARBA00023125"/>
    </source>
</evidence>
<dbReference type="Gene3D" id="1.10.357.10">
    <property type="entry name" value="Tetracycline Repressor, domain 2"/>
    <property type="match status" value="1"/>
</dbReference>
<evidence type="ECO:0000313" key="5">
    <source>
        <dbReference type="Proteomes" id="UP000187158"/>
    </source>
</evidence>
<dbReference type="InterPro" id="IPR001647">
    <property type="entry name" value="HTH_TetR"/>
</dbReference>
<dbReference type="InterPro" id="IPR009057">
    <property type="entry name" value="Homeodomain-like_sf"/>
</dbReference>
<accession>A0ABX3GE10</accession>
<feature type="DNA-binding region" description="H-T-H motif" evidence="2">
    <location>
        <begin position="32"/>
        <end position="51"/>
    </location>
</feature>
<comment type="caution">
    <text evidence="4">The sequence shown here is derived from an EMBL/GenBank/DDBJ whole genome shotgun (WGS) entry which is preliminary data.</text>
</comment>
<dbReference type="PANTHER" id="PTHR43479">
    <property type="entry name" value="ACREF/ENVCD OPERON REPRESSOR-RELATED"/>
    <property type="match status" value="1"/>
</dbReference>
<name>A0ABX3GE10_9BACL</name>
<evidence type="ECO:0000313" key="4">
    <source>
        <dbReference type="EMBL" id="OMD05021.1"/>
    </source>
</evidence>
<feature type="domain" description="HTH tetR-type" evidence="3">
    <location>
        <begin position="9"/>
        <end position="69"/>
    </location>
</feature>
<evidence type="ECO:0000259" key="3">
    <source>
        <dbReference type="PROSITE" id="PS50977"/>
    </source>
</evidence>
<dbReference type="Proteomes" id="UP000187158">
    <property type="component" value="Unassembled WGS sequence"/>
</dbReference>
<proteinExistence type="predicted"/>